<proteinExistence type="predicted"/>
<dbReference type="EMBL" id="JAYMYQ010000003">
    <property type="protein sequence ID" value="KAK7345019.1"/>
    <property type="molecule type" value="Genomic_DNA"/>
</dbReference>
<evidence type="ECO:0000313" key="2">
    <source>
        <dbReference type="Proteomes" id="UP001367508"/>
    </source>
</evidence>
<dbReference type="Proteomes" id="UP001367508">
    <property type="component" value="Unassembled WGS sequence"/>
</dbReference>
<keyword evidence="2" id="KW-1185">Reference proteome</keyword>
<name>A0AAN9QR73_CANGL</name>
<accession>A0AAN9QR73</accession>
<reference evidence="1 2" key="1">
    <citation type="submission" date="2024-01" db="EMBL/GenBank/DDBJ databases">
        <title>The genomes of 5 underutilized Papilionoideae crops provide insights into root nodulation and disease resistanc.</title>
        <authorList>
            <person name="Jiang F."/>
        </authorList>
    </citation>
    <scope>NUCLEOTIDE SEQUENCE [LARGE SCALE GENOMIC DNA]</scope>
    <source>
        <strain evidence="1">LVBAO_FW01</strain>
        <tissue evidence="1">Leaves</tissue>
    </source>
</reference>
<protein>
    <submittedName>
        <fullName evidence="1">Uncharacterized protein</fullName>
    </submittedName>
</protein>
<dbReference type="AlphaFoldDB" id="A0AAN9QR73"/>
<organism evidence="1 2">
    <name type="scientific">Canavalia gladiata</name>
    <name type="common">Sword bean</name>
    <name type="synonym">Dolichos gladiatus</name>
    <dbReference type="NCBI Taxonomy" id="3824"/>
    <lineage>
        <taxon>Eukaryota</taxon>
        <taxon>Viridiplantae</taxon>
        <taxon>Streptophyta</taxon>
        <taxon>Embryophyta</taxon>
        <taxon>Tracheophyta</taxon>
        <taxon>Spermatophyta</taxon>
        <taxon>Magnoliopsida</taxon>
        <taxon>eudicotyledons</taxon>
        <taxon>Gunneridae</taxon>
        <taxon>Pentapetalae</taxon>
        <taxon>rosids</taxon>
        <taxon>fabids</taxon>
        <taxon>Fabales</taxon>
        <taxon>Fabaceae</taxon>
        <taxon>Papilionoideae</taxon>
        <taxon>50 kb inversion clade</taxon>
        <taxon>NPAAA clade</taxon>
        <taxon>indigoferoid/millettioid clade</taxon>
        <taxon>Phaseoleae</taxon>
        <taxon>Canavalia</taxon>
    </lineage>
</organism>
<gene>
    <name evidence="1" type="ORF">VNO77_15373</name>
</gene>
<comment type="caution">
    <text evidence="1">The sequence shown here is derived from an EMBL/GenBank/DDBJ whole genome shotgun (WGS) entry which is preliminary data.</text>
</comment>
<sequence length="130" mass="14601">MVNLIRVSRRLAYWVSTRNMGKKERKISPSEDVDGGPNAPGTCLFTCGPYAWIGHVQPIARLRFFLKWSATGLMWCTLLPKLPFHSPSICLTRCCSDISSSGNDRLGRTKTNGGSYSLHGQWMPMHEKTK</sequence>
<evidence type="ECO:0000313" key="1">
    <source>
        <dbReference type="EMBL" id="KAK7345019.1"/>
    </source>
</evidence>